<keyword evidence="5" id="KW-1003">Cell membrane</keyword>
<gene>
    <name evidence="7" type="primary">ycf38</name>
</gene>
<dbReference type="PATRIC" id="fig|251221.4.peg.2202"/>
<evidence type="ECO:0000313" key="8">
    <source>
        <dbReference type="Proteomes" id="UP000000557"/>
    </source>
</evidence>
<evidence type="ECO:0000259" key="6">
    <source>
        <dbReference type="PROSITE" id="PS51012"/>
    </source>
</evidence>
<dbReference type="PRINTS" id="PR00164">
    <property type="entry name" value="ABC2TRNSPORT"/>
</dbReference>
<evidence type="ECO:0000256" key="5">
    <source>
        <dbReference type="RuleBase" id="RU361157"/>
    </source>
</evidence>
<dbReference type="InterPro" id="IPR051328">
    <property type="entry name" value="T7SS_ABC-Transporter"/>
</dbReference>
<feature type="transmembrane region" description="Helical" evidence="5">
    <location>
        <begin position="130"/>
        <end position="156"/>
    </location>
</feature>
<feature type="domain" description="ABC transmembrane type-2" evidence="6">
    <location>
        <begin position="49"/>
        <end position="292"/>
    </location>
</feature>
<dbReference type="eggNOG" id="COG0842">
    <property type="taxonomic scope" value="Bacteria"/>
</dbReference>
<dbReference type="EMBL" id="BA000045">
    <property type="protein sequence ID" value="BAC90109.1"/>
    <property type="molecule type" value="Genomic_DNA"/>
</dbReference>
<evidence type="ECO:0000313" key="7">
    <source>
        <dbReference type="EMBL" id="BAC90109.1"/>
    </source>
</evidence>
<dbReference type="EnsemblBacteria" id="BAC90109">
    <property type="protein sequence ID" value="BAC90109"/>
    <property type="gene ID" value="BAC90109"/>
</dbReference>
<dbReference type="PANTHER" id="PTHR43077:SF10">
    <property type="entry name" value="TRANSPORT PERMEASE PROTEIN"/>
    <property type="match status" value="1"/>
</dbReference>
<keyword evidence="5" id="KW-0813">Transport</keyword>
<dbReference type="PIRSF" id="PIRSF006648">
    <property type="entry name" value="DrrB"/>
    <property type="match status" value="1"/>
</dbReference>
<dbReference type="KEGG" id="gvi:glr2168"/>
<feature type="transmembrane region" description="Helical" evidence="5">
    <location>
        <begin position="168"/>
        <end position="192"/>
    </location>
</feature>
<comment type="similarity">
    <text evidence="5">Belongs to the ABC-2 integral membrane protein family.</text>
</comment>
<evidence type="ECO:0000256" key="3">
    <source>
        <dbReference type="ARBA" id="ARBA00022989"/>
    </source>
</evidence>
<dbReference type="Pfam" id="PF01061">
    <property type="entry name" value="ABC2_membrane"/>
    <property type="match status" value="1"/>
</dbReference>
<keyword evidence="2 5" id="KW-0812">Transmembrane</keyword>
<reference evidence="7 8" key="2">
    <citation type="journal article" date="2003" name="DNA Res.">
        <title>Complete genome structure of Gloeobacter violaceus PCC 7421, a cyanobacterium that lacks thylakoids (supplement).</title>
        <authorList>
            <person name="Nakamura Y."/>
            <person name="Kaneko T."/>
            <person name="Sato S."/>
            <person name="Mimuro M."/>
            <person name="Miyashita H."/>
            <person name="Tsuchiya T."/>
            <person name="Sasamoto S."/>
            <person name="Watanabe A."/>
            <person name="Kawashima K."/>
            <person name="Kishida Y."/>
            <person name="Kiyokawa C."/>
            <person name="Kohara M."/>
            <person name="Matsumoto M."/>
            <person name="Matsuno A."/>
            <person name="Nakazaki N."/>
            <person name="Shimpo S."/>
            <person name="Takeuchi C."/>
            <person name="Yamada M."/>
            <person name="Tabata S."/>
        </authorList>
    </citation>
    <scope>NUCLEOTIDE SEQUENCE [LARGE SCALE GENOMIC DNA]</scope>
    <source>
        <strain evidence="8">ATCC 29082 / PCC 7421</strain>
    </source>
</reference>
<keyword evidence="8" id="KW-1185">Reference proteome</keyword>
<dbReference type="GO" id="GO:0043190">
    <property type="term" value="C:ATP-binding cassette (ABC) transporter complex"/>
    <property type="evidence" value="ECO:0007669"/>
    <property type="project" value="InterPro"/>
</dbReference>
<feature type="transmembrane region" description="Helical" evidence="5">
    <location>
        <begin position="265"/>
        <end position="289"/>
    </location>
</feature>
<dbReference type="PhylomeDB" id="Q7NIL5"/>
<evidence type="ECO:0000256" key="1">
    <source>
        <dbReference type="ARBA" id="ARBA00004141"/>
    </source>
</evidence>
<feature type="transmembrane region" description="Helical" evidence="5">
    <location>
        <begin position="82"/>
        <end position="109"/>
    </location>
</feature>
<sequence length="294" mass="31259">MGNSFIPDNSASLPLRQPQRARTGSFAQFRQETMALARRLFIQLGRRPSAFVGSIIQSLLWLMLFSALFAQAPRGTFGIEGGYIQFLAAGIIVFAAFGGALNAGVPLIFDREFGFLNRLLVAPLVSRTSIIFASALFIVSTTLVQAAAIGAVSFLMGAQFAGGLEGALIVALVVTLLVFGIAALSLGLAFVLPGHIEMLAAIFVINLPMIFASTALAPMSFMPLWLQLVASANPLTYAIEPIRHLFLHSNWSLADPVLLAPWGSLSLTGCVLVLLVFDVVAIALVGGMLKRKLG</sequence>
<dbReference type="HOGENOM" id="CLU_039483_2_3_3"/>
<reference evidence="7 8" key="1">
    <citation type="journal article" date="2003" name="DNA Res.">
        <title>Complete genome structure of Gloeobacter violaceus PCC 7421, a cyanobacterium that lacks thylakoids.</title>
        <authorList>
            <person name="Nakamura Y."/>
            <person name="Kaneko T."/>
            <person name="Sato S."/>
            <person name="Mimuro M."/>
            <person name="Miyashita H."/>
            <person name="Tsuchiya T."/>
            <person name="Sasamoto S."/>
            <person name="Watanabe A."/>
            <person name="Kawashima K."/>
            <person name="Kishida Y."/>
            <person name="Kiyokawa C."/>
            <person name="Kohara M."/>
            <person name="Matsumoto M."/>
            <person name="Matsuno A."/>
            <person name="Nakazaki N."/>
            <person name="Shimpo S."/>
            <person name="Takeuchi C."/>
            <person name="Yamada M."/>
            <person name="Tabata S."/>
        </authorList>
    </citation>
    <scope>NUCLEOTIDE SEQUENCE [LARGE SCALE GENOMIC DNA]</scope>
    <source>
        <strain evidence="8">ATCC 29082 / PCC 7421</strain>
    </source>
</reference>
<dbReference type="OrthoDB" id="9788252at2"/>
<keyword evidence="4 5" id="KW-0472">Membrane</keyword>
<dbReference type="InParanoid" id="Q7NIL5"/>
<name>Q7NIL5_GLOVI</name>
<dbReference type="Proteomes" id="UP000000557">
    <property type="component" value="Chromosome"/>
</dbReference>
<dbReference type="InterPro" id="IPR013525">
    <property type="entry name" value="ABC2_TM"/>
</dbReference>
<keyword evidence="3 5" id="KW-1133">Transmembrane helix</keyword>
<dbReference type="AlphaFoldDB" id="Q7NIL5"/>
<proteinExistence type="inferred from homology"/>
<feature type="transmembrane region" description="Helical" evidence="5">
    <location>
        <begin position="48"/>
        <end position="70"/>
    </location>
</feature>
<evidence type="ECO:0000256" key="4">
    <source>
        <dbReference type="ARBA" id="ARBA00023136"/>
    </source>
</evidence>
<evidence type="ECO:0000256" key="2">
    <source>
        <dbReference type="ARBA" id="ARBA00022692"/>
    </source>
</evidence>
<protein>
    <recommendedName>
        <fullName evidence="5">Transport permease protein</fullName>
    </recommendedName>
</protein>
<feature type="transmembrane region" description="Helical" evidence="5">
    <location>
        <begin position="199"/>
        <end position="221"/>
    </location>
</feature>
<dbReference type="GO" id="GO:0140359">
    <property type="term" value="F:ABC-type transporter activity"/>
    <property type="evidence" value="ECO:0007669"/>
    <property type="project" value="InterPro"/>
</dbReference>
<dbReference type="PANTHER" id="PTHR43077">
    <property type="entry name" value="TRANSPORT PERMEASE YVFS-RELATED"/>
    <property type="match status" value="1"/>
</dbReference>
<dbReference type="RefSeq" id="WP_011142165.1">
    <property type="nucleotide sequence ID" value="NC_005125.1"/>
</dbReference>
<organism evidence="7 8">
    <name type="scientific">Gloeobacter violaceus (strain ATCC 29082 / PCC 7421)</name>
    <dbReference type="NCBI Taxonomy" id="251221"/>
    <lineage>
        <taxon>Bacteria</taxon>
        <taxon>Bacillati</taxon>
        <taxon>Cyanobacteriota</taxon>
        <taxon>Cyanophyceae</taxon>
        <taxon>Gloeobacterales</taxon>
        <taxon>Gloeobacteraceae</taxon>
        <taxon>Gloeobacter</taxon>
    </lineage>
</organism>
<dbReference type="InterPro" id="IPR047817">
    <property type="entry name" value="ABC2_TM_bact-type"/>
</dbReference>
<dbReference type="InterPro" id="IPR000412">
    <property type="entry name" value="ABC_2_transport"/>
</dbReference>
<accession>Q7NIL5</accession>
<dbReference type="PROSITE" id="PS51012">
    <property type="entry name" value="ABC_TM2"/>
    <property type="match status" value="1"/>
</dbReference>
<comment type="subcellular location">
    <subcellularLocation>
        <location evidence="5">Cell membrane</location>
        <topology evidence="5">Multi-pass membrane protein</topology>
    </subcellularLocation>
    <subcellularLocation>
        <location evidence="1">Membrane</location>
        <topology evidence="1">Multi-pass membrane protein</topology>
    </subcellularLocation>
</comment>
<dbReference type="STRING" id="251221.gene:10759663"/>